<sequence>MGEEEWPQRFGGGAVQSEALEIARPVAVCEEVRVNAVVATEAGASSLLPPTIGNLIESSTTLSELPPSLLRAGLDCCIKMAQKSAYASEINALAKGKQIGRDSPLRKLSPFLDPDCLLRVGGRQASSYLTPSPQVDEAHHHQHP</sequence>
<protein>
    <submittedName>
        <fullName evidence="1">Uncharacterized protein</fullName>
    </submittedName>
</protein>
<proteinExistence type="predicted"/>
<evidence type="ECO:0000313" key="2">
    <source>
        <dbReference type="Proteomes" id="UP000820818"/>
    </source>
</evidence>
<evidence type="ECO:0000313" key="1">
    <source>
        <dbReference type="EMBL" id="KAI9556123.1"/>
    </source>
</evidence>
<dbReference type="Proteomes" id="UP000820818">
    <property type="component" value="Linkage Group LG7"/>
</dbReference>
<organism evidence="1 2">
    <name type="scientific">Daphnia sinensis</name>
    <dbReference type="NCBI Taxonomy" id="1820382"/>
    <lineage>
        <taxon>Eukaryota</taxon>
        <taxon>Metazoa</taxon>
        <taxon>Ecdysozoa</taxon>
        <taxon>Arthropoda</taxon>
        <taxon>Crustacea</taxon>
        <taxon>Branchiopoda</taxon>
        <taxon>Diplostraca</taxon>
        <taxon>Cladocera</taxon>
        <taxon>Anomopoda</taxon>
        <taxon>Daphniidae</taxon>
        <taxon>Daphnia</taxon>
        <taxon>Daphnia similis group</taxon>
    </lineage>
</organism>
<dbReference type="EMBL" id="WJBH02000007">
    <property type="protein sequence ID" value="KAI9556123.1"/>
    <property type="molecule type" value="Genomic_DNA"/>
</dbReference>
<gene>
    <name evidence="1" type="ORF">GHT06_018696</name>
</gene>
<keyword evidence="2" id="KW-1185">Reference proteome</keyword>
<name>A0AAD5PSG3_9CRUS</name>
<comment type="caution">
    <text evidence="1">The sequence shown here is derived from an EMBL/GenBank/DDBJ whole genome shotgun (WGS) entry which is preliminary data.</text>
</comment>
<accession>A0AAD5PSG3</accession>
<dbReference type="AlphaFoldDB" id="A0AAD5PSG3"/>
<reference evidence="1 2" key="1">
    <citation type="submission" date="2022-05" db="EMBL/GenBank/DDBJ databases">
        <title>A multi-omics perspective on studying reproductive biology in Daphnia sinensis.</title>
        <authorList>
            <person name="Jia J."/>
        </authorList>
    </citation>
    <scope>NUCLEOTIDE SEQUENCE [LARGE SCALE GENOMIC DNA]</scope>
    <source>
        <strain evidence="1 2">WSL</strain>
    </source>
</reference>